<comment type="caution">
    <text evidence="3">The sequence shown here is derived from an EMBL/GenBank/DDBJ whole genome shotgun (WGS) entry which is preliminary data.</text>
</comment>
<accession>A0ABD3TV27</accession>
<evidence type="ECO:0000313" key="4">
    <source>
        <dbReference type="Proteomes" id="UP001634393"/>
    </source>
</evidence>
<protein>
    <recommendedName>
        <fullName evidence="5">AAA+ ATPase domain-containing protein</fullName>
    </recommendedName>
</protein>
<dbReference type="SUPFAM" id="SSF52540">
    <property type="entry name" value="P-loop containing nucleoside triphosphate hydrolases"/>
    <property type="match status" value="1"/>
</dbReference>
<name>A0ABD3TV27_9LAMI</name>
<dbReference type="EMBL" id="JBJXBP010000003">
    <property type="protein sequence ID" value="KAL3840890.1"/>
    <property type="molecule type" value="Genomic_DNA"/>
</dbReference>
<dbReference type="Proteomes" id="UP001634393">
    <property type="component" value="Unassembled WGS sequence"/>
</dbReference>
<dbReference type="GO" id="GO:0005524">
    <property type="term" value="F:ATP binding"/>
    <property type="evidence" value="ECO:0007669"/>
    <property type="project" value="UniProtKB-KW"/>
</dbReference>
<proteinExistence type="predicted"/>
<evidence type="ECO:0000313" key="3">
    <source>
        <dbReference type="EMBL" id="KAL3840890.1"/>
    </source>
</evidence>
<organism evidence="3 4">
    <name type="scientific">Penstemon smallii</name>
    <dbReference type="NCBI Taxonomy" id="265156"/>
    <lineage>
        <taxon>Eukaryota</taxon>
        <taxon>Viridiplantae</taxon>
        <taxon>Streptophyta</taxon>
        <taxon>Embryophyta</taxon>
        <taxon>Tracheophyta</taxon>
        <taxon>Spermatophyta</taxon>
        <taxon>Magnoliopsida</taxon>
        <taxon>eudicotyledons</taxon>
        <taxon>Gunneridae</taxon>
        <taxon>Pentapetalae</taxon>
        <taxon>asterids</taxon>
        <taxon>lamiids</taxon>
        <taxon>Lamiales</taxon>
        <taxon>Plantaginaceae</taxon>
        <taxon>Cheloneae</taxon>
        <taxon>Penstemon</taxon>
    </lineage>
</organism>
<gene>
    <name evidence="3" type="ORF">ACJIZ3_025481</name>
</gene>
<dbReference type="InterPro" id="IPR027417">
    <property type="entry name" value="P-loop_NTPase"/>
</dbReference>
<keyword evidence="4" id="KW-1185">Reference proteome</keyword>
<evidence type="ECO:0008006" key="5">
    <source>
        <dbReference type="Google" id="ProtNLM"/>
    </source>
</evidence>
<dbReference type="AlphaFoldDB" id="A0ABD3TV27"/>
<keyword evidence="1" id="KW-0547">Nucleotide-binding</keyword>
<sequence>MSLVFCESYYEVDPTLEEVKQEICNLVGLPEIKTQLETIVEKITDASEYESGGFTVIPPKPFHMVFVGNNGTGKSIVAQILGKLFYLAGALTSYTVTEMQGNQKMKNAEGGVLLVNIDEEDPINSKTLEEIIAAMDEGSTSVIFAGNHKALNQYMKFNNELYKRFSARFQFDDLTCEDLAMIMHRKANKVEDNLLCGLELDALCSAENIAQIIAQVTPENLRSMLNAHLLDQMLIEAKKLTDELGENAISLRDLGIGIEKGAQIYKNLLNM</sequence>
<evidence type="ECO:0000256" key="2">
    <source>
        <dbReference type="ARBA" id="ARBA00022840"/>
    </source>
</evidence>
<dbReference type="PANTHER" id="PTHR43392">
    <property type="entry name" value="AAA-TYPE ATPASE FAMILY PROTEIN / ANKYRIN REPEAT FAMILY PROTEIN"/>
    <property type="match status" value="1"/>
</dbReference>
<keyword evidence="2" id="KW-0067">ATP-binding</keyword>
<dbReference type="Gene3D" id="3.40.50.300">
    <property type="entry name" value="P-loop containing nucleotide triphosphate hydrolases"/>
    <property type="match status" value="1"/>
</dbReference>
<dbReference type="InterPro" id="IPR050773">
    <property type="entry name" value="CbxX/CfxQ_RuBisCO_ESX"/>
</dbReference>
<dbReference type="PRINTS" id="PR00819">
    <property type="entry name" value="CBXCFQXSUPER"/>
</dbReference>
<reference evidence="3 4" key="1">
    <citation type="submission" date="2024-12" db="EMBL/GenBank/DDBJ databases">
        <title>The unique morphological basis and parallel evolutionary history of personate flowers in Penstemon.</title>
        <authorList>
            <person name="Depatie T.H."/>
            <person name="Wessinger C.A."/>
        </authorList>
    </citation>
    <scope>NUCLEOTIDE SEQUENCE [LARGE SCALE GENOMIC DNA]</scope>
    <source>
        <strain evidence="3">WTNN_2</strain>
        <tissue evidence="3">Leaf</tissue>
    </source>
</reference>
<dbReference type="InterPro" id="IPR000641">
    <property type="entry name" value="CbxX/CfxQ"/>
</dbReference>
<dbReference type="PANTHER" id="PTHR43392:SF2">
    <property type="entry name" value="AAA-TYPE ATPASE FAMILY PROTEIN _ ANKYRIN REPEAT FAMILY PROTEIN"/>
    <property type="match status" value="1"/>
</dbReference>
<evidence type="ECO:0000256" key="1">
    <source>
        <dbReference type="ARBA" id="ARBA00022741"/>
    </source>
</evidence>